<feature type="region of interest" description="Disordered" evidence="1">
    <location>
        <begin position="88"/>
        <end position="176"/>
    </location>
</feature>
<evidence type="ECO:0000313" key="3">
    <source>
        <dbReference type="Proteomes" id="UP000308671"/>
    </source>
</evidence>
<feature type="compositionally biased region" description="Polar residues" evidence="1">
    <location>
        <begin position="88"/>
        <end position="105"/>
    </location>
</feature>
<dbReference type="EMBL" id="PQXL01000066">
    <property type="protein sequence ID" value="THV52864.1"/>
    <property type="molecule type" value="Genomic_DNA"/>
</dbReference>
<feature type="compositionally biased region" description="Low complexity" evidence="1">
    <location>
        <begin position="115"/>
        <end position="130"/>
    </location>
</feature>
<keyword evidence="3" id="KW-1185">Reference proteome</keyword>
<comment type="caution">
    <text evidence="2">The sequence shown here is derived from an EMBL/GenBank/DDBJ whole genome shotgun (WGS) entry which is preliminary data.</text>
</comment>
<name>A0A4S8RH09_9HELO</name>
<feature type="compositionally biased region" description="Polar residues" evidence="1">
    <location>
        <begin position="204"/>
        <end position="222"/>
    </location>
</feature>
<evidence type="ECO:0000313" key="2">
    <source>
        <dbReference type="EMBL" id="THV52864.1"/>
    </source>
</evidence>
<sequence length="677" mass="74152">MVGVKTWTDDGIWFVLLASKIPSPCSAQKSKPGRFFTDEAIGILCKKNVKDLRHTPNAASVRYARTQKPEAQPSPEVLEIIERLRSSVSQAQDSTNGNTLKNPQGGTMAAERRSSPGSSSNTSSNTMSPMLMASPLTQSQPRRTGNWNRSEAGQFTPNRSHTMSISANGPSTKSLERGYENTVPLANTNQRQRQQQHGGGSLGNGSRQQQPRQVHSATTRSNPLWYPGVEVSSSMRQTMGNSQGTNAYMHNGGGIPEYLQHAQSGAMYQLYGNQMGPDTHQIQSYGHATPLDSPYATNYGRYTQCLPGLGVNGMPMPTGLTDLGSSPYPYDTPSYGQFDACIVPQIRQFYGETVSQNGLPYTNQYSPQQQCGIEYPFPPSNIDLDGMEVMPQRHHGLPQATTNDSNFANISSLGLAQSIFSSASDTSGSINGFIELLDNQSKLNDFETQGDLAHQVRIVSQERQPSIGAEKGKKRSVDEAEISDINFDGSRERHKRRYNGEVKDCFGQRESNGQNARHDRELSEQQDNTQELFTATSSGSPIDLSDIALDTTSGDIVVSGISSATHSSDEAGLSPISMNTTVDSDDPTNTSFSDSPYEMPNLKSQGISRDSVETFLHQEDGTAARNSNDTEDDFLSEEDFPGLSDHFDDIYYDLSTSFHEMSDEVIQADHVYLIDQM</sequence>
<reference evidence="2 3" key="1">
    <citation type="submission" date="2017-12" db="EMBL/GenBank/DDBJ databases">
        <title>Comparative genomics of Botrytis spp.</title>
        <authorList>
            <person name="Valero-Jimenez C.A."/>
            <person name="Tapia P."/>
            <person name="Veloso J."/>
            <person name="Silva-Moreno E."/>
            <person name="Staats M."/>
            <person name="Valdes J.H."/>
            <person name="Van Kan J.A.L."/>
        </authorList>
    </citation>
    <scope>NUCLEOTIDE SEQUENCE [LARGE SCALE GENOMIC DNA]</scope>
    <source>
        <strain evidence="2 3">MUCL435</strain>
    </source>
</reference>
<gene>
    <name evidence="2" type="ORF">BGAL_0066g00240</name>
</gene>
<dbReference type="Proteomes" id="UP000308671">
    <property type="component" value="Unassembled WGS sequence"/>
</dbReference>
<organism evidence="2 3">
    <name type="scientific">Botrytis galanthina</name>
    <dbReference type="NCBI Taxonomy" id="278940"/>
    <lineage>
        <taxon>Eukaryota</taxon>
        <taxon>Fungi</taxon>
        <taxon>Dikarya</taxon>
        <taxon>Ascomycota</taxon>
        <taxon>Pezizomycotina</taxon>
        <taxon>Leotiomycetes</taxon>
        <taxon>Helotiales</taxon>
        <taxon>Sclerotiniaceae</taxon>
        <taxon>Botrytis</taxon>
    </lineage>
</organism>
<protein>
    <submittedName>
        <fullName evidence="2">Uncharacterized protein</fullName>
    </submittedName>
</protein>
<feature type="region of interest" description="Disordered" evidence="1">
    <location>
        <begin position="565"/>
        <end position="600"/>
    </location>
</feature>
<feature type="region of interest" description="Disordered" evidence="1">
    <location>
        <begin position="505"/>
        <end position="527"/>
    </location>
</feature>
<evidence type="ECO:0000256" key="1">
    <source>
        <dbReference type="SAM" id="MobiDB-lite"/>
    </source>
</evidence>
<feature type="region of interest" description="Disordered" evidence="1">
    <location>
        <begin position="188"/>
        <end position="228"/>
    </location>
</feature>
<feature type="compositionally biased region" description="Polar residues" evidence="1">
    <location>
        <begin position="135"/>
        <end position="173"/>
    </location>
</feature>
<feature type="compositionally biased region" description="Polar residues" evidence="1">
    <location>
        <begin position="576"/>
        <end position="594"/>
    </location>
</feature>
<proteinExistence type="predicted"/>
<accession>A0A4S8RH09</accession>
<dbReference type="OrthoDB" id="3532647at2759"/>
<dbReference type="AlphaFoldDB" id="A0A4S8RH09"/>